<keyword evidence="3" id="KW-1185">Reference proteome</keyword>
<dbReference type="CDD" id="cd05403">
    <property type="entry name" value="NT_KNTase_like"/>
    <property type="match status" value="1"/>
</dbReference>
<evidence type="ECO:0000313" key="3">
    <source>
        <dbReference type="Proteomes" id="UP000611629"/>
    </source>
</evidence>
<dbReference type="Proteomes" id="UP000611629">
    <property type="component" value="Unassembled WGS sequence"/>
</dbReference>
<feature type="domain" description="Polymerase nucleotidyl transferase" evidence="1">
    <location>
        <begin position="32"/>
        <end position="100"/>
    </location>
</feature>
<reference evidence="2" key="1">
    <citation type="submission" date="2020-07" db="EMBL/GenBank/DDBJ databases">
        <title>Genomic analysis of a strain of Sedimentibacter Hydroxybenzoicus DSM7310.</title>
        <authorList>
            <person name="Ma S."/>
        </authorList>
    </citation>
    <scope>NUCLEOTIDE SEQUENCE</scope>
    <source>
        <strain evidence="2">DSM 7310</strain>
    </source>
</reference>
<organism evidence="2 3">
    <name type="scientific">Sedimentibacter hydroxybenzoicus DSM 7310</name>
    <dbReference type="NCBI Taxonomy" id="1123245"/>
    <lineage>
        <taxon>Bacteria</taxon>
        <taxon>Bacillati</taxon>
        <taxon>Bacillota</taxon>
        <taxon>Tissierellia</taxon>
        <taxon>Sedimentibacter</taxon>
    </lineage>
</organism>
<dbReference type="AlphaFoldDB" id="A0A974BLP9"/>
<proteinExistence type="predicted"/>
<dbReference type="PANTHER" id="PTHR43449:SF3">
    <property type="entry name" value="POLYMERASE NUCLEOTIDYL TRANSFERASE DOMAIN-CONTAINING PROTEIN"/>
    <property type="match status" value="1"/>
</dbReference>
<dbReference type="InterPro" id="IPR043519">
    <property type="entry name" value="NT_sf"/>
</dbReference>
<name>A0A974BLP9_SEDHY</name>
<dbReference type="SUPFAM" id="SSF81301">
    <property type="entry name" value="Nucleotidyltransferase"/>
    <property type="match status" value="1"/>
</dbReference>
<dbReference type="InterPro" id="IPR002934">
    <property type="entry name" value="Polymerase_NTP_transf_dom"/>
</dbReference>
<sequence length="121" mass="13765">MINSILINYKLINELKIHENLKEDILKCVQIIVAERIPIKKIGLFGSCSRGEANATSDIDLVVITNHQTTRVERGLIFDAVNCIDLNTKCDIVFYTDEQLISSSRWFEKSIKENVIWIGGI</sequence>
<comment type="caution">
    <text evidence="2">The sequence shown here is derived from an EMBL/GenBank/DDBJ whole genome shotgun (WGS) entry which is preliminary data.</text>
</comment>
<dbReference type="RefSeq" id="WP_179238620.1">
    <property type="nucleotide sequence ID" value="NZ_JACBNQ010000014.1"/>
</dbReference>
<dbReference type="Pfam" id="PF01909">
    <property type="entry name" value="NTP_transf_2"/>
    <property type="match status" value="1"/>
</dbReference>
<dbReference type="EMBL" id="JACBNQ010000014">
    <property type="protein sequence ID" value="NYB74915.1"/>
    <property type="molecule type" value="Genomic_DNA"/>
</dbReference>
<dbReference type="Gene3D" id="3.30.460.10">
    <property type="entry name" value="Beta Polymerase, domain 2"/>
    <property type="match status" value="1"/>
</dbReference>
<accession>A0A974BLP9</accession>
<evidence type="ECO:0000313" key="2">
    <source>
        <dbReference type="EMBL" id="NYB74915.1"/>
    </source>
</evidence>
<protein>
    <submittedName>
        <fullName evidence="2">Nucleotidyltransferase domain-containing protein</fullName>
    </submittedName>
</protein>
<dbReference type="GO" id="GO:0016779">
    <property type="term" value="F:nucleotidyltransferase activity"/>
    <property type="evidence" value="ECO:0007669"/>
    <property type="project" value="InterPro"/>
</dbReference>
<gene>
    <name evidence="2" type="ORF">HZF24_12275</name>
</gene>
<evidence type="ECO:0000259" key="1">
    <source>
        <dbReference type="Pfam" id="PF01909"/>
    </source>
</evidence>
<dbReference type="PANTHER" id="PTHR43449">
    <property type="entry name" value="NUCLEOTIDYLTRANSFERASE"/>
    <property type="match status" value="1"/>
</dbReference>